<dbReference type="PROSITE" id="PS51353">
    <property type="entry name" value="ARSC"/>
    <property type="match status" value="1"/>
</dbReference>
<dbReference type="Proteomes" id="UP001500748">
    <property type="component" value="Unassembled WGS sequence"/>
</dbReference>
<gene>
    <name evidence="4" type="primary">arsC</name>
    <name evidence="4" type="ORF">GCM10022423_35030</name>
</gene>
<keyword evidence="5" id="KW-1185">Reference proteome</keyword>
<organism evidence="4 5">
    <name type="scientific">Flavobacterium ginsengiterrae</name>
    <dbReference type="NCBI Taxonomy" id="871695"/>
    <lineage>
        <taxon>Bacteria</taxon>
        <taxon>Pseudomonadati</taxon>
        <taxon>Bacteroidota</taxon>
        <taxon>Flavobacteriia</taxon>
        <taxon>Flavobacteriales</taxon>
        <taxon>Flavobacteriaceae</taxon>
        <taxon>Flavobacterium</taxon>
    </lineage>
</organism>
<dbReference type="CDD" id="cd03034">
    <property type="entry name" value="ArsC_ArsC"/>
    <property type="match status" value="1"/>
</dbReference>
<comment type="similarity">
    <text evidence="1 3">Belongs to the ArsC family.</text>
</comment>
<accession>A0ABP7GXS5</accession>
<evidence type="ECO:0000313" key="5">
    <source>
        <dbReference type="Proteomes" id="UP001500748"/>
    </source>
</evidence>
<dbReference type="InterPro" id="IPR006659">
    <property type="entry name" value="Arsenate_reductase"/>
</dbReference>
<name>A0ABP7GXS5_9FLAO</name>
<dbReference type="PANTHER" id="PTHR30041:SF4">
    <property type="entry name" value="ARSENATE REDUCTASE"/>
    <property type="match status" value="1"/>
</dbReference>
<dbReference type="NCBIfam" id="TIGR00014">
    <property type="entry name" value="arsC"/>
    <property type="match status" value="1"/>
</dbReference>
<reference evidence="5" key="1">
    <citation type="journal article" date="2019" name="Int. J. Syst. Evol. Microbiol.">
        <title>The Global Catalogue of Microorganisms (GCM) 10K type strain sequencing project: providing services to taxonomists for standard genome sequencing and annotation.</title>
        <authorList>
            <consortium name="The Broad Institute Genomics Platform"/>
            <consortium name="The Broad Institute Genome Sequencing Center for Infectious Disease"/>
            <person name="Wu L."/>
            <person name="Ma J."/>
        </authorList>
    </citation>
    <scope>NUCLEOTIDE SEQUENCE [LARGE SCALE GENOMIC DNA]</scope>
    <source>
        <strain evidence="5">JCM 17337</strain>
    </source>
</reference>
<protein>
    <submittedName>
        <fullName evidence="4">Arsenate reductase (Glutaredoxin)</fullName>
    </submittedName>
</protein>
<evidence type="ECO:0000256" key="3">
    <source>
        <dbReference type="PROSITE-ProRule" id="PRU01282"/>
    </source>
</evidence>
<dbReference type="InterPro" id="IPR006660">
    <property type="entry name" value="Arsenate_reductase-like"/>
</dbReference>
<dbReference type="InterPro" id="IPR036249">
    <property type="entry name" value="Thioredoxin-like_sf"/>
</dbReference>
<keyword evidence="2" id="KW-0560">Oxidoreductase</keyword>
<evidence type="ECO:0000256" key="1">
    <source>
        <dbReference type="ARBA" id="ARBA00007198"/>
    </source>
</evidence>
<comment type="caution">
    <text evidence="4">The sequence shown here is derived from an EMBL/GenBank/DDBJ whole genome shotgun (WGS) entry which is preliminary data.</text>
</comment>
<evidence type="ECO:0000313" key="4">
    <source>
        <dbReference type="EMBL" id="GAA3776756.1"/>
    </source>
</evidence>
<proteinExistence type="inferred from homology"/>
<dbReference type="EMBL" id="BAABDU010000006">
    <property type="protein sequence ID" value="GAA3776756.1"/>
    <property type="molecule type" value="Genomic_DNA"/>
</dbReference>
<evidence type="ECO:0000256" key="2">
    <source>
        <dbReference type="ARBA" id="ARBA00023002"/>
    </source>
</evidence>
<dbReference type="PANTHER" id="PTHR30041">
    <property type="entry name" value="ARSENATE REDUCTASE"/>
    <property type="match status" value="1"/>
</dbReference>
<dbReference type="Gene3D" id="3.40.30.10">
    <property type="entry name" value="Glutaredoxin"/>
    <property type="match status" value="1"/>
</dbReference>
<dbReference type="Pfam" id="PF03960">
    <property type="entry name" value="ArsC"/>
    <property type="match status" value="1"/>
</dbReference>
<sequence>MFAFNNFTLADFKYKKMIQIYHNPRCGKSRNCLAFVEETKQDYEIIPYLTETPSFNDLRELLKKLNLKPAELIRTKEKIWIENYKGKDLSDDQIIQAMTDNPILIERPIVVKDGKAIIGRDLDKVASFLD</sequence>
<dbReference type="SUPFAM" id="SSF52833">
    <property type="entry name" value="Thioredoxin-like"/>
    <property type="match status" value="1"/>
</dbReference>